<evidence type="ECO:0000313" key="3">
    <source>
        <dbReference type="Proteomes" id="UP000515146"/>
    </source>
</evidence>
<gene>
    <name evidence="4" type="primary">LOC113796230</name>
</gene>
<feature type="region of interest" description="Disordered" evidence="2">
    <location>
        <begin position="298"/>
        <end position="327"/>
    </location>
</feature>
<accession>A0A6P6YC69</accession>
<evidence type="ECO:0000256" key="2">
    <source>
        <dbReference type="SAM" id="MobiDB-lite"/>
    </source>
</evidence>
<feature type="compositionally biased region" description="Basic and acidic residues" evidence="2">
    <location>
        <begin position="220"/>
        <end position="230"/>
    </location>
</feature>
<organism evidence="3 4">
    <name type="scientific">Dermatophagoides pteronyssinus</name>
    <name type="common">European house dust mite</name>
    <dbReference type="NCBI Taxonomy" id="6956"/>
    <lineage>
        <taxon>Eukaryota</taxon>
        <taxon>Metazoa</taxon>
        <taxon>Ecdysozoa</taxon>
        <taxon>Arthropoda</taxon>
        <taxon>Chelicerata</taxon>
        <taxon>Arachnida</taxon>
        <taxon>Acari</taxon>
        <taxon>Acariformes</taxon>
        <taxon>Sarcoptiformes</taxon>
        <taxon>Astigmata</taxon>
        <taxon>Psoroptidia</taxon>
        <taxon>Analgoidea</taxon>
        <taxon>Pyroglyphidae</taxon>
        <taxon>Dermatophagoidinae</taxon>
        <taxon>Dermatophagoides</taxon>
    </lineage>
</organism>
<keyword evidence="3" id="KW-1185">Reference proteome</keyword>
<feature type="coiled-coil region" evidence="1">
    <location>
        <begin position="51"/>
        <end position="78"/>
    </location>
</feature>
<dbReference type="OrthoDB" id="10644251at2759"/>
<feature type="region of interest" description="Disordered" evidence="2">
    <location>
        <begin position="110"/>
        <end position="254"/>
    </location>
</feature>
<proteinExistence type="predicted"/>
<dbReference type="Proteomes" id="UP000515146">
    <property type="component" value="Unplaced"/>
</dbReference>
<keyword evidence="1" id="KW-0175">Coiled coil</keyword>
<feature type="compositionally biased region" description="Polar residues" evidence="2">
    <location>
        <begin position="315"/>
        <end position="327"/>
    </location>
</feature>
<protein>
    <submittedName>
        <fullName evidence="4">GATA zinc finger domain-containing protein 14-like</fullName>
    </submittedName>
</protein>
<name>A0A6P6YC69_DERPT</name>
<reference evidence="4" key="1">
    <citation type="submission" date="2025-08" db="UniProtKB">
        <authorList>
            <consortium name="RefSeq"/>
        </authorList>
    </citation>
    <scope>IDENTIFICATION</scope>
    <source>
        <strain evidence="4">Airmid</strain>
    </source>
</reference>
<dbReference type="RefSeq" id="XP_027202259.1">
    <property type="nucleotide sequence ID" value="XM_027346458.1"/>
</dbReference>
<feature type="compositionally biased region" description="Low complexity" evidence="2">
    <location>
        <begin position="136"/>
        <end position="147"/>
    </location>
</feature>
<dbReference type="KEGG" id="dpte:113796230"/>
<dbReference type="AlphaFoldDB" id="A0A6P6YC69"/>
<dbReference type="InParanoid" id="A0A6P6YC69"/>
<evidence type="ECO:0000313" key="4">
    <source>
        <dbReference type="RefSeq" id="XP_027202259.1"/>
    </source>
</evidence>
<sequence length="434" mass="49840">MNNNLIKVPVSYVHLEDLSILDIFRQDARRHIDIVVECIDSMIAKRNIRGLLDEYSNLRQLKDNLQEWDRRLNRTADDSKQSWLYNQMLNESIDMIVDYFNQSCNDNGNGNGNNIDGHHNHSKISIRTKSSPPPSLSSSVNNIILSPEPRVESIQKPKPIIMNDKSPLNNSSNHIVNIDDDDNDKMIKLLPKPSIQSPPIPPPSSSSSANNDNAKRKYREKPEIPKDMDWTKPPPPLNLKETATTTTVTDDSINSSEKCLDVLRNAYNEFRKQTGQPQQPKQQDDNNLADKKLEQLSLNDGQQSNQSSSSSSSSIKKQNPMMNNDESMINNLKNHQCLFCERFGHQDHLCNQYNSIDLRIKRAIELNRCSHCFSYDHCELSSSSGQCRRQVKCLNPDCQNKKHHTNLCFNYLKQSTKQYQNQSQNQQRNRGKKH</sequence>
<feature type="compositionally biased region" description="Low complexity" evidence="2">
    <location>
        <begin position="302"/>
        <end position="314"/>
    </location>
</feature>
<evidence type="ECO:0000256" key="1">
    <source>
        <dbReference type="SAM" id="Coils"/>
    </source>
</evidence>